<protein>
    <submittedName>
        <fullName evidence="1">ATP:corrinoid adenosyltransferase</fullName>
    </submittedName>
</protein>
<evidence type="ECO:0000313" key="2">
    <source>
        <dbReference type="Proteomes" id="UP000092971"/>
    </source>
</evidence>
<dbReference type="InterPro" id="IPR003724">
    <property type="entry name" value="CblAdoTrfase_CobA"/>
</dbReference>
<dbReference type="InterPro" id="IPR027417">
    <property type="entry name" value="P-loop_NTPase"/>
</dbReference>
<evidence type="ECO:0000313" key="1">
    <source>
        <dbReference type="EMBL" id="ANW98837.1"/>
    </source>
</evidence>
<keyword evidence="1" id="KW-0808">Transferase</keyword>
<dbReference type="AlphaFoldDB" id="A0A1B1YDK6"/>
<sequence length="202" mass="23084">MIYNITMPFVFITSQLGIFYEETGMERKGMIHLYIGNGKGKTTAATGLAIRAVGWDLRVLFAQFLKNSCTGEKNILESFSGRVLFFRPAQRHKKFLWDMTGEELAETKEDIFNAWEKLRIHIQSGEFDVVILDEILDCIQNNLIDPKVVLKDITERPAGVEIVCTGRDAPKSFYDAADYITVMNSVKHPYERGIKARYGIEY</sequence>
<dbReference type="OrthoDB" id="9810309at2"/>
<dbReference type="PANTHER" id="PTHR46638">
    <property type="entry name" value="CORRINOID ADENOSYLTRANSFERASE"/>
    <property type="match status" value="1"/>
</dbReference>
<name>A0A1B1YDK6_THEST</name>
<reference evidence="1 2" key="1">
    <citation type="submission" date="2016-02" db="EMBL/GenBank/DDBJ databases">
        <title>Comparison of Clostridium stercorarium subspecies using comparative genomics and transcriptomics.</title>
        <authorList>
            <person name="Schellenberg J."/>
            <person name="Thallinger G."/>
            <person name="Levin D.B."/>
            <person name="Zhang X."/>
            <person name="Alvare G."/>
            <person name="Fristensky B."/>
            <person name="Sparling R."/>
        </authorList>
    </citation>
    <scope>NUCLEOTIDE SEQUENCE [LARGE SCALE GENOMIC DNA]</scope>
    <source>
        <strain evidence="1 2">DSM 2910</strain>
    </source>
</reference>
<dbReference type="GO" id="GO:0005524">
    <property type="term" value="F:ATP binding"/>
    <property type="evidence" value="ECO:0007669"/>
    <property type="project" value="InterPro"/>
</dbReference>
<organism evidence="1 2">
    <name type="scientific">Thermoclostridium stercorarium subsp. thermolacticum DSM 2910</name>
    <dbReference type="NCBI Taxonomy" id="1121336"/>
    <lineage>
        <taxon>Bacteria</taxon>
        <taxon>Bacillati</taxon>
        <taxon>Bacillota</taxon>
        <taxon>Clostridia</taxon>
        <taxon>Eubacteriales</taxon>
        <taxon>Oscillospiraceae</taxon>
        <taxon>Thermoclostridium</taxon>
    </lineage>
</organism>
<dbReference type="PANTHER" id="PTHR46638:SF1">
    <property type="entry name" value="CORRINOID ADENOSYLTRANSFERASE"/>
    <property type="match status" value="1"/>
</dbReference>
<dbReference type="GO" id="GO:0008817">
    <property type="term" value="F:corrinoid adenosyltransferase activity"/>
    <property type="evidence" value="ECO:0007669"/>
    <property type="project" value="InterPro"/>
</dbReference>
<accession>A0A1B1YDK6</accession>
<dbReference type="Pfam" id="PF02572">
    <property type="entry name" value="CobA_CobO_BtuR"/>
    <property type="match status" value="1"/>
</dbReference>
<dbReference type="SUPFAM" id="SSF52540">
    <property type="entry name" value="P-loop containing nucleoside triphosphate hydrolases"/>
    <property type="match status" value="1"/>
</dbReference>
<gene>
    <name evidence="1" type="ORF">CSTERTH_07265</name>
</gene>
<dbReference type="PIRSF" id="PIRSF015617">
    <property type="entry name" value="Adensltrnsf_CobA"/>
    <property type="match status" value="1"/>
</dbReference>
<dbReference type="EMBL" id="CP014672">
    <property type="protein sequence ID" value="ANW98837.1"/>
    <property type="molecule type" value="Genomic_DNA"/>
</dbReference>
<dbReference type="Gene3D" id="3.40.50.300">
    <property type="entry name" value="P-loop containing nucleotide triphosphate hydrolases"/>
    <property type="match status" value="1"/>
</dbReference>
<proteinExistence type="predicted"/>
<dbReference type="Proteomes" id="UP000092971">
    <property type="component" value="Chromosome"/>
</dbReference>
<dbReference type="GO" id="GO:0009236">
    <property type="term" value="P:cobalamin biosynthetic process"/>
    <property type="evidence" value="ECO:0007669"/>
    <property type="project" value="InterPro"/>
</dbReference>